<keyword evidence="3" id="KW-1185">Reference proteome</keyword>
<dbReference type="EMBL" id="CP054475">
    <property type="protein sequence ID" value="UXD85927.1"/>
    <property type="molecule type" value="Genomic_DNA"/>
</dbReference>
<evidence type="ECO:0000313" key="3">
    <source>
        <dbReference type="Proteomes" id="UP001065322"/>
    </source>
</evidence>
<feature type="region of interest" description="Disordered" evidence="1">
    <location>
        <begin position="42"/>
        <end position="65"/>
    </location>
</feature>
<sequence>MSEPKESGNTVVDFRQAGEKHRHARMHDEKEAKVEAMRERFAAALPDKKTPVKDYLKKKRAKKKR</sequence>
<organism evidence="2 3">
    <name type="scientific">Thalassolituus hydrocarboniclasticus</name>
    <dbReference type="NCBI Taxonomy" id="2742796"/>
    <lineage>
        <taxon>Bacteria</taxon>
        <taxon>Pseudomonadati</taxon>
        <taxon>Pseudomonadota</taxon>
        <taxon>Gammaproteobacteria</taxon>
        <taxon>Oceanospirillales</taxon>
        <taxon>Oceanospirillaceae</taxon>
        <taxon>Thalassolituus</taxon>
    </lineage>
</organism>
<dbReference type="Proteomes" id="UP001065322">
    <property type="component" value="Chromosome"/>
</dbReference>
<accession>A0ABY6A435</accession>
<name>A0ABY6A435_9GAMM</name>
<feature type="compositionally biased region" description="Basic and acidic residues" evidence="1">
    <location>
        <begin position="42"/>
        <end position="55"/>
    </location>
</feature>
<proteinExistence type="predicted"/>
<evidence type="ECO:0000313" key="2">
    <source>
        <dbReference type="EMBL" id="UXD85927.1"/>
    </source>
</evidence>
<evidence type="ECO:0000256" key="1">
    <source>
        <dbReference type="SAM" id="MobiDB-lite"/>
    </source>
</evidence>
<protein>
    <submittedName>
        <fullName evidence="2">tRNA (Uracil-5-)-methyltransferase</fullName>
    </submittedName>
</protein>
<feature type="compositionally biased region" description="Basic residues" evidence="1">
    <location>
        <begin position="56"/>
        <end position="65"/>
    </location>
</feature>
<reference evidence="3" key="1">
    <citation type="submission" date="2020-06" db="EMBL/GenBank/DDBJ databases">
        <title>Thalassolituus marinus alknpb1M-1, a hydrocarbon-degrading bacterium isolated from the deep-sea overlying water using an in-situ strategy from the South China Sea basin.</title>
        <authorList>
            <person name="Dong C."/>
            <person name="Chen Y."/>
            <person name="Shao Z."/>
        </authorList>
    </citation>
    <scope>NUCLEOTIDE SEQUENCE [LARGE SCALE GENOMIC DNA]</scope>
    <source>
        <strain evidence="3">alknpb1M-1</strain>
    </source>
</reference>
<dbReference type="RefSeq" id="WP_260999066.1">
    <property type="nucleotide sequence ID" value="NZ_CP054475.1"/>
</dbReference>
<gene>
    <name evidence="2" type="ORF">HUF19_06745</name>
</gene>